<evidence type="ECO:0000256" key="1">
    <source>
        <dbReference type="SAM" id="Phobius"/>
    </source>
</evidence>
<dbReference type="AlphaFoldDB" id="A0A1G1YFB6"/>
<gene>
    <name evidence="2" type="ORF">A3J59_00585</name>
</gene>
<comment type="caution">
    <text evidence="2">The sequence shown here is derived from an EMBL/GenBank/DDBJ whole genome shotgun (WGS) entry which is preliminary data.</text>
</comment>
<keyword evidence="1" id="KW-0812">Transmembrane</keyword>
<organism evidence="2 3">
    <name type="scientific">Candidatus Buchananbacteria bacterium RIFCSPHIGHO2_02_FULL_56_16</name>
    <dbReference type="NCBI Taxonomy" id="1797542"/>
    <lineage>
        <taxon>Bacteria</taxon>
        <taxon>Candidatus Buchananiibacteriota</taxon>
    </lineage>
</organism>
<protein>
    <submittedName>
        <fullName evidence="2">Uncharacterized protein</fullName>
    </submittedName>
</protein>
<keyword evidence="1" id="KW-1133">Transmembrane helix</keyword>
<reference evidence="2 3" key="1">
    <citation type="journal article" date="2016" name="Nat. Commun.">
        <title>Thousands of microbial genomes shed light on interconnected biogeochemical processes in an aquifer system.</title>
        <authorList>
            <person name="Anantharaman K."/>
            <person name="Brown C.T."/>
            <person name="Hug L.A."/>
            <person name="Sharon I."/>
            <person name="Castelle C.J."/>
            <person name="Probst A.J."/>
            <person name="Thomas B.C."/>
            <person name="Singh A."/>
            <person name="Wilkins M.J."/>
            <person name="Karaoz U."/>
            <person name="Brodie E.L."/>
            <person name="Williams K.H."/>
            <person name="Hubbard S.S."/>
            <person name="Banfield J.F."/>
        </authorList>
    </citation>
    <scope>NUCLEOTIDE SEQUENCE [LARGE SCALE GENOMIC DNA]</scope>
</reference>
<sequence length="72" mass="7930">MREETNMGVKLKLAFGVTLGVLILVAASCCFPKLMVRVAVVYGVLFVIMAVWFVWGLIRTGVRKKEGKQPCG</sequence>
<dbReference type="STRING" id="1797542.A3J59_00585"/>
<feature type="transmembrane region" description="Helical" evidence="1">
    <location>
        <begin position="39"/>
        <end position="58"/>
    </location>
</feature>
<accession>A0A1G1YFB6</accession>
<keyword evidence="1" id="KW-0472">Membrane</keyword>
<proteinExistence type="predicted"/>
<name>A0A1G1YFB6_9BACT</name>
<evidence type="ECO:0000313" key="2">
    <source>
        <dbReference type="EMBL" id="OGY50979.1"/>
    </source>
</evidence>
<dbReference type="PROSITE" id="PS51257">
    <property type="entry name" value="PROKAR_LIPOPROTEIN"/>
    <property type="match status" value="1"/>
</dbReference>
<dbReference type="EMBL" id="MHIL01000026">
    <property type="protein sequence ID" value="OGY50979.1"/>
    <property type="molecule type" value="Genomic_DNA"/>
</dbReference>
<evidence type="ECO:0000313" key="3">
    <source>
        <dbReference type="Proteomes" id="UP000177310"/>
    </source>
</evidence>
<dbReference type="Proteomes" id="UP000177310">
    <property type="component" value="Unassembled WGS sequence"/>
</dbReference>